<proteinExistence type="predicted"/>
<evidence type="ECO:0000313" key="2">
    <source>
        <dbReference type="Proteomes" id="UP000004550"/>
    </source>
</evidence>
<reference evidence="1 2" key="1">
    <citation type="journal article" date="2012" name="J. Bacteriol.">
        <title>Genome sequence of Sphingobium indicum B90A, a hexachlorocyclohexane-degrading bacterium.</title>
        <authorList>
            <person name="Anand S."/>
            <person name="Sangwan N."/>
            <person name="Lata P."/>
            <person name="Kaur J."/>
            <person name="Dua A."/>
            <person name="Singh A.K."/>
            <person name="Verma M."/>
            <person name="Kaur J."/>
            <person name="Khurana J.P."/>
            <person name="Khurana P."/>
            <person name="Mathur S."/>
            <person name="Lal R."/>
        </authorList>
    </citation>
    <scope>NUCLEOTIDE SEQUENCE [LARGE SCALE GENOMIC DNA]</scope>
    <source>
        <strain evidence="2">DSM 16412 / CCM 7286 / MTCC 6364 / B90A</strain>
    </source>
</reference>
<accession>A0A1L5BKD7</accession>
<name>A0A1L5BKD7_SPHIB</name>
<dbReference type="Proteomes" id="UP000004550">
    <property type="component" value="Chromosome"/>
</dbReference>
<dbReference type="EMBL" id="CP013070">
    <property type="protein sequence ID" value="APL93365.1"/>
    <property type="molecule type" value="Genomic_DNA"/>
</dbReference>
<gene>
    <name evidence="1" type="ORF">SIDU_01850</name>
</gene>
<protein>
    <submittedName>
        <fullName evidence="1">Uncharacterized protein</fullName>
    </submittedName>
</protein>
<sequence length="65" mass="7129">MERIVAPAETAGQLKAKSTAAVQFIAINTPYYFKSACLPNGSLLLFLRSEPRNGNRQVRFMAGRG</sequence>
<evidence type="ECO:0000313" key="1">
    <source>
        <dbReference type="EMBL" id="APL93365.1"/>
    </source>
</evidence>
<dbReference type="KEGG" id="sinb:SIDU_01850"/>
<organism evidence="1 2">
    <name type="scientific">Sphingobium indicum (strain DSM 16412 / CCM 7286 / MTCC 6364 / B90A)</name>
    <dbReference type="NCBI Taxonomy" id="861109"/>
    <lineage>
        <taxon>Bacteria</taxon>
        <taxon>Pseudomonadati</taxon>
        <taxon>Pseudomonadota</taxon>
        <taxon>Alphaproteobacteria</taxon>
        <taxon>Sphingomonadales</taxon>
        <taxon>Sphingomonadaceae</taxon>
        <taxon>Sphingobium</taxon>
    </lineage>
</organism>
<dbReference type="AlphaFoldDB" id="A0A1L5BKD7"/>